<dbReference type="EMBL" id="JAUSZT010000003">
    <property type="protein sequence ID" value="MDQ0996922.1"/>
    <property type="molecule type" value="Genomic_DNA"/>
</dbReference>
<sequence length="285" mass="31281">MTKHEHPAFKMVIENARLVPATAYDEERLQSYRRGTKVCVRFTEEKDRIFVRKWWAILGKAVKECQTPWQTKDQASEAIKLSLGIVNLSKTVGGAFMQYPKSLTELTDPELEEAVEQMMAIIQHITGVDPADWRKEIADLGEEEQNTSAGSPQAAGVSGEVELGSLSQSNQTADEAVNEPGDDLVSSGEELPGSDNQDESDHPFDEAEWLKAFAKVIVAAIGPDEAVVVDASKGQFVDGLSEDTSSRARTIVNYARQACRGEIEPDDAKEIIAGKARMESVKELV</sequence>
<name>A0ABU0S845_9HYPH</name>
<organism evidence="2 3">
    <name type="scientific">Phyllobacterium ifriqiyense</name>
    <dbReference type="NCBI Taxonomy" id="314238"/>
    <lineage>
        <taxon>Bacteria</taxon>
        <taxon>Pseudomonadati</taxon>
        <taxon>Pseudomonadota</taxon>
        <taxon>Alphaproteobacteria</taxon>
        <taxon>Hyphomicrobiales</taxon>
        <taxon>Phyllobacteriaceae</taxon>
        <taxon>Phyllobacterium</taxon>
    </lineage>
</organism>
<dbReference type="RefSeq" id="WP_307280282.1">
    <property type="nucleotide sequence ID" value="NZ_JAUSZT010000003.1"/>
</dbReference>
<protein>
    <submittedName>
        <fullName evidence="2">Uncharacterized protein</fullName>
    </submittedName>
</protein>
<accession>A0ABU0S845</accession>
<evidence type="ECO:0000256" key="1">
    <source>
        <dbReference type="SAM" id="MobiDB-lite"/>
    </source>
</evidence>
<evidence type="ECO:0000313" key="3">
    <source>
        <dbReference type="Proteomes" id="UP001237780"/>
    </source>
</evidence>
<keyword evidence="3" id="KW-1185">Reference proteome</keyword>
<gene>
    <name evidence="2" type="ORF">QFZ34_002104</name>
</gene>
<reference evidence="2 3" key="1">
    <citation type="submission" date="2023-07" db="EMBL/GenBank/DDBJ databases">
        <title>Comparative genomics of wheat-associated soil bacteria to identify genetic determinants of phenazine resistance.</title>
        <authorList>
            <person name="Mouncey N."/>
        </authorList>
    </citation>
    <scope>NUCLEOTIDE SEQUENCE [LARGE SCALE GENOMIC DNA]</scope>
    <source>
        <strain evidence="2 3">W4I11</strain>
    </source>
</reference>
<proteinExistence type="predicted"/>
<feature type="region of interest" description="Disordered" evidence="1">
    <location>
        <begin position="166"/>
        <end position="203"/>
    </location>
</feature>
<comment type="caution">
    <text evidence="2">The sequence shown here is derived from an EMBL/GenBank/DDBJ whole genome shotgun (WGS) entry which is preliminary data.</text>
</comment>
<dbReference type="Proteomes" id="UP001237780">
    <property type="component" value="Unassembled WGS sequence"/>
</dbReference>
<evidence type="ECO:0000313" key="2">
    <source>
        <dbReference type="EMBL" id="MDQ0996922.1"/>
    </source>
</evidence>